<dbReference type="SUPFAM" id="SSF109604">
    <property type="entry name" value="HD-domain/PDEase-like"/>
    <property type="match status" value="1"/>
</dbReference>
<dbReference type="GO" id="GO:0016787">
    <property type="term" value="F:hydrolase activity"/>
    <property type="evidence" value="ECO:0007669"/>
    <property type="project" value="UniProtKB-KW"/>
</dbReference>
<dbReference type="InterPro" id="IPR006675">
    <property type="entry name" value="HDIG_dom"/>
</dbReference>
<dbReference type="CDD" id="cd00077">
    <property type="entry name" value="HDc"/>
    <property type="match status" value="1"/>
</dbReference>
<name>A0A0G0QJG5_9BACT</name>
<comment type="caution">
    <text evidence="2">The sequence shown here is derived from an EMBL/GenBank/DDBJ whole genome shotgun (WGS) entry which is preliminary data.</text>
</comment>
<evidence type="ECO:0000313" key="2">
    <source>
        <dbReference type="EMBL" id="KKR40509.1"/>
    </source>
</evidence>
<dbReference type="Pfam" id="PF01966">
    <property type="entry name" value="HD"/>
    <property type="match status" value="1"/>
</dbReference>
<proteinExistence type="predicted"/>
<keyword evidence="2" id="KW-0378">Hydrolase</keyword>
<reference evidence="2 3" key="1">
    <citation type="journal article" date="2015" name="Nature">
        <title>rRNA introns, odd ribosomes, and small enigmatic genomes across a large radiation of phyla.</title>
        <authorList>
            <person name="Brown C.T."/>
            <person name="Hug L.A."/>
            <person name="Thomas B.C."/>
            <person name="Sharon I."/>
            <person name="Castelle C.J."/>
            <person name="Singh A."/>
            <person name="Wilkins M.J."/>
            <person name="Williams K.H."/>
            <person name="Banfield J.F."/>
        </authorList>
    </citation>
    <scope>NUCLEOTIDE SEQUENCE [LARGE SCALE GENOMIC DNA]</scope>
</reference>
<evidence type="ECO:0000313" key="3">
    <source>
        <dbReference type="Proteomes" id="UP000034072"/>
    </source>
</evidence>
<dbReference type="EMBL" id="LBXZ01000008">
    <property type="protein sequence ID" value="KKR40509.1"/>
    <property type="molecule type" value="Genomic_DNA"/>
</dbReference>
<sequence length="222" mass="24967">MLRLGMWISRGPRRLDYAFSTEKYSPYSRKPYSKSVKHNDMREKALKLLNEKIVNTNMKKHSLAVGAIMFALAEHFGENEQDWEVAGILHDIDYEETNKELDKHSILGSKYVEEAGFSKEIARAVLTHNVMHGIPAETRFEKALVAADPMSGLITAAALVLPSKKLADVKSESIVNRFHEKSFAKGANRDCIRVCEQIDLSLEKFAEISLVAMQSISDQLGL</sequence>
<dbReference type="NCBIfam" id="TIGR00277">
    <property type="entry name" value="HDIG"/>
    <property type="match status" value="1"/>
</dbReference>
<evidence type="ECO:0000259" key="1">
    <source>
        <dbReference type="Pfam" id="PF01966"/>
    </source>
</evidence>
<dbReference type="Gene3D" id="1.10.3210.10">
    <property type="entry name" value="Hypothetical protein af1432"/>
    <property type="match status" value="1"/>
</dbReference>
<accession>A0A0G0QJG5</accession>
<dbReference type="InterPro" id="IPR006674">
    <property type="entry name" value="HD_domain"/>
</dbReference>
<dbReference type="PANTHER" id="PTHR38659">
    <property type="entry name" value="METAL-DEPENDENT PHOSPHOHYDROLASE"/>
    <property type="match status" value="1"/>
</dbReference>
<dbReference type="PANTHER" id="PTHR38659:SF1">
    <property type="entry name" value="METAL DEPENDENT PHOSPHOHYDROLASE"/>
    <property type="match status" value="1"/>
</dbReference>
<feature type="domain" description="HD" evidence="1">
    <location>
        <begin position="60"/>
        <end position="136"/>
    </location>
</feature>
<organism evidence="2 3">
    <name type="scientific">Candidatus Yanofskybacteria bacterium GW2011_GWE2_40_11</name>
    <dbReference type="NCBI Taxonomy" id="1619033"/>
    <lineage>
        <taxon>Bacteria</taxon>
        <taxon>Candidatus Yanofskyibacteriota</taxon>
    </lineage>
</organism>
<gene>
    <name evidence="2" type="ORF">UT75_C0008G0031</name>
</gene>
<dbReference type="Proteomes" id="UP000034072">
    <property type="component" value="Unassembled WGS sequence"/>
</dbReference>
<dbReference type="InterPro" id="IPR003607">
    <property type="entry name" value="HD/PDEase_dom"/>
</dbReference>
<protein>
    <submittedName>
        <fullName evidence="2">Metal dependent phosphohydrolase</fullName>
    </submittedName>
</protein>
<dbReference type="AlphaFoldDB" id="A0A0G0QJG5"/>